<comment type="subcellular location">
    <subcellularLocation>
        <location evidence="1">Cell envelope</location>
    </subcellularLocation>
</comment>
<evidence type="ECO:0000259" key="4">
    <source>
        <dbReference type="Pfam" id="PF25917"/>
    </source>
</evidence>
<dbReference type="InterPro" id="IPR050739">
    <property type="entry name" value="MFP"/>
</dbReference>
<dbReference type="PANTHER" id="PTHR30386:SF19">
    <property type="entry name" value="MULTIDRUG EXPORT PROTEIN EMRA-RELATED"/>
    <property type="match status" value="1"/>
</dbReference>
<proteinExistence type="predicted"/>
<evidence type="ECO:0000256" key="3">
    <source>
        <dbReference type="SAM" id="MobiDB-lite"/>
    </source>
</evidence>
<evidence type="ECO:0000256" key="1">
    <source>
        <dbReference type="ARBA" id="ARBA00004196"/>
    </source>
</evidence>
<dbReference type="InterPro" id="IPR058625">
    <property type="entry name" value="MdtA-like_BSH"/>
</dbReference>
<dbReference type="Pfam" id="PF25917">
    <property type="entry name" value="BSH_RND"/>
    <property type="match status" value="1"/>
</dbReference>
<accession>A0ABT6FEG4</accession>
<feature type="coiled-coil region" evidence="2">
    <location>
        <begin position="93"/>
        <end position="130"/>
    </location>
</feature>
<feature type="region of interest" description="Disordered" evidence="3">
    <location>
        <begin position="409"/>
        <end position="429"/>
    </location>
</feature>
<gene>
    <name evidence="5" type="ORF">PZE19_19480</name>
</gene>
<keyword evidence="2" id="KW-0175">Coiled coil</keyword>
<keyword evidence="6" id="KW-1185">Reference proteome</keyword>
<dbReference type="Proteomes" id="UP001216907">
    <property type="component" value="Unassembled WGS sequence"/>
</dbReference>
<dbReference type="RefSeq" id="WP_277862280.1">
    <property type="nucleotide sequence ID" value="NZ_JARRAG010000002.1"/>
</dbReference>
<protein>
    <submittedName>
        <fullName evidence="5">HlyD family secretion protein</fullName>
    </submittedName>
</protein>
<organism evidence="5 6">
    <name type="scientific">Paludisphaera mucosa</name>
    <dbReference type="NCBI Taxonomy" id="3030827"/>
    <lineage>
        <taxon>Bacteria</taxon>
        <taxon>Pseudomonadati</taxon>
        <taxon>Planctomycetota</taxon>
        <taxon>Planctomycetia</taxon>
        <taxon>Isosphaerales</taxon>
        <taxon>Isosphaeraceae</taxon>
        <taxon>Paludisphaera</taxon>
    </lineage>
</organism>
<dbReference type="Gene3D" id="1.10.287.470">
    <property type="entry name" value="Helix hairpin bin"/>
    <property type="match status" value="1"/>
</dbReference>
<dbReference type="Gene3D" id="2.40.30.170">
    <property type="match status" value="1"/>
</dbReference>
<name>A0ABT6FEG4_9BACT</name>
<sequence length="429" mass="47712">MTTSTDDAYVNGHVTFVAPRVQGQVAKVLVDDNMRVAKGDLLVELDREPYQVQVDIKKAAVVNAEADFKAAEAQVRANLGRLRSLRWRLQTAIEQVDNNVALLRARVATLRSKEATRDRARADLKRAEALLARSAIAREEFDQRREAERVAEALVNQALEEISETRVSLGLPPHTESGDLSEVPADLNQTFSGVRQALAELIQGAAQVGLPLFSLVKSPKQIMEEFVARDKEGNIDRIFERIVPEAPEIRQALAKRVQTERDLAQAELDLRYCEVRSEIDGVVARRNVNPGNNVAVGQALMTVRSLVEIWVDANFKETQLADMRIGQRADLEVDMYGSRKVFRGRISGFTMGTGQTLALLPPQNATGNFVKIVQRLPVRIELEDYDPEKETLYVGLSVTPYVFVKEAPQGPGAGRRLQELQRPNLSASK</sequence>
<evidence type="ECO:0000256" key="2">
    <source>
        <dbReference type="SAM" id="Coils"/>
    </source>
</evidence>
<evidence type="ECO:0000313" key="6">
    <source>
        <dbReference type="Proteomes" id="UP001216907"/>
    </source>
</evidence>
<dbReference type="Gene3D" id="2.40.50.100">
    <property type="match status" value="1"/>
</dbReference>
<dbReference type="PANTHER" id="PTHR30386">
    <property type="entry name" value="MEMBRANE FUSION SUBUNIT OF EMRAB-TOLC MULTIDRUG EFFLUX PUMP"/>
    <property type="match status" value="1"/>
</dbReference>
<dbReference type="SUPFAM" id="SSF111369">
    <property type="entry name" value="HlyD-like secretion proteins"/>
    <property type="match status" value="2"/>
</dbReference>
<reference evidence="5 6" key="1">
    <citation type="submission" date="2023-03" db="EMBL/GenBank/DDBJ databases">
        <title>Paludisphaera mucosa sp. nov. a novel planctomycete from northern fen.</title>
        <authorList>
            <person name="Ivanova A."/>
        </authorList>
    </citation>
    <scope>NUCLEOTIDE SEQUENCE [LARGE SCALE GENOMIC DNA]</scope>
    <source>
        <strain evidence="5 6">Pla2</strain>
    </source>
</reference>
<comment type="caution">
    <text evidence="5">The sequence shown here is derived from an EMBL/GenBank/DDBJ whole genome shotgun (WGS) entry which is preliminary data.</text>
</comment>
<dbReference type="EMBL" id="JARRAG010000002">
    <property type="protein sequence ID" value="MDG3005967.1"/>
    <property type="molecule type" value="Genomic_DNA"/>
</dbReference>
<feature type="domain" description="Multidrug resistance protein MdtA-like barrel-sandwich hybrid" evidence="4">
    <location>
        <begin position="17"/>
        <end position="302"/>
    </location>
</feature>
<evidence type="ECO:0000313" key="5">
    <source>
        <dbReference type="EMBL" id="MDG3005967.1"/>
    </source>
</evidence>